<dbReference type="STRING" id="1464122.SAMN05421737_11518"/>
<dbReference type="OrthoDB" id="2450678at2"/>
<feature type="chain" id="PRO_5039405061" evidence="1">
    <location>
        <begin position="21"/>
        <end position="239"/>
    </location>
</feature>
<gene>
    <name evidence="2" type="ORF">SAMN05421737_11518</name>
</gene>
<name>A0A1G6P538_9BACI</name>
<dbReference type="EMBL" id="FMYM01000015">
    <property type="protein sequence ID" value="SDC75370.1"/>
    <property type="molecule type" value="Genomic_DNA"/>
</dbReference>
<dbReference type="RefSeq" id="WP_090776696.1">
    <property type="nucleotide sequence ID" value="NZ_FMYM01000015.1"/>
</dbReference>
<proteinExistence type="predicted"/>
<dbReference type="Proteomes" id="UP000242662">
    <property type="component" value="Unassembled WGS sequence"/>
</dbReference>
<evidence type="ECO:0000313" key="3">
    <source>
        <dbReference type="Proteomes" id="UP000242662"/>
    </source>
</evidence>
<dbReference type="AlphaFoldDB" id="A0A1G6P538"/>
<protein>
    <submittedName>
        <fullName evidence="2">Spore coat-associated protein N</fullName>
    </submittedName>
</protein>
<sequence>MKTKKLKVAMIGTAFAGALALVVGTNGSFSWFTSQTSANGELKNGTLELNNGNDISGDIVQASSFAPSQLIFGDWLKIENTGTLDAHLQATYEHEINVNASIDPYKVGYIAIKYKKTPDTDVFKDAQYELEKLFDGITNEIGALNKSTKRTHVTEDVEIEVNLIDEDEVNNAGSFVLGDGALDGEKNEFWKLEEDQYIDLNFGVKLDEKAGNEYQGAVYEATLNVLGKQTDNGALYTER</sequence>
<evidence type="ECO:0000313" key="2">
    <source>
        <dbReference type="EMBL" id="SDC75370.1"/>
    </source>
</evidence>
<evidence type="ECO:0000256" key="1">
    <source>
        <dbReference type="SAM" id="SignalP"/>
    </source>
</evidence>
<keyword evidence="3" id="KW-1185">Reference proteome</keyword>
<keyword evidence="1" id="KW-0732">Signal</keyword>
<accession>A0A1G6P538</accession>
<feature type="signal peptide" evidence="1">
    <location>
        <begin position="1"/>
        <end position="20"/>
    </location>
</feature>
<organism evidence="2 3">
    <name type="scientific">Shouchella lonarensis</name>
    <dbReference type="NCBI Taxonomy" id="1464122"/>
    <lineage>
        <taxon>Bacteria</taxon>
        <taxon>Bacillati</taxon>
        <taxon>Bacillota</taxon>
        <taxon>Bacilli</taxon>
        <taxon>Bacillales</taxon>
        <taxon>Bacillaceae</taxon>
        <taxon>Shouchella</taxon>
    </lineage>
</organism>
<reference evidence="3" key="1">
    <citation type="submission" date="2016-09" db="EMBL/GenBank/DDBJ databases">
        <authorList>
            <person name="Varghese N."/>
            <person name="Submissions S."/>
        </authorList>
    </citation>
    <scope>NUCLEOTIDE SEQUENCE [LARGE SCALE GENOMIC DNA]</scope>
    <source>
        <strain evidence="3">25nlg</strain>
    </source>
</reference>